<sequence length="108" mass="12423">MKSVYPATCFSCNINLLVLRPAATAFPNGTTYKIWKRCNTIADPLFIFPLLTLMNREFQKEARYKPYRIVTSKNFKMLLAVGQKWIEVIPRGDFPISQQESSSCKRGL</sequence>
<proteinExistence type="predicted"/>
<evidence type="ECO:0000313" key="2">
    <source>
        <dbReference type="Proteomes" id="UP000190648"/>
    </source>
</evidence>
<gene>
    <name evidence="1" type="ORF">AV530_013362</name>
</gene>
<dbReference type="AlphaFoldDB" id="A0A1V4JP33"/>
<comment type="caution">
    <text evidence="1">The sequence shown here is derived from an EMBL/GenBank/DDBJ whole genome shotgun (WGS) entry which is preliminary data.</text>
</comment>
<reference evidence="1 2" key="1">
    <citation type="submission" date="2016-02" db="EMBL/GenBank/DDBJ databases">
        <title>Band-tailed pigeon sequencing and assembly.</title>
        <authorList>
            <person name="Soares A.E."/>
            <person name="Novak B.J."/>
            <person name="Rice E.S."/>
            <person name="O'Connell B."/>
            <person name="Chang D."/>
            <person name="Weber S."/>
            <person name="Shapiro B."/>
        </authorList>
    </citation>
    <scope>NUCLEOTIDE SEQUENCE [LARGE SCALE GENOMIC DNA]</scope>
    <source>
        <strain evidence="1">BTP2013</strain>
        <tissue evidence="1">Blood</tissue>
    </source>
</reference>
<name>A0A1V4JP33_PATFA</name>
<keyword evidence="2" id="KW-1185">Reference proteome</keyword>
<organism evidence="1 2">
    <name type="scientific">Patagioenas fasciata monilis</name>
    <dbReference type="NCBI Taxonomy" id="372326"/>
    <lineage>
        <taxon>Eukaryota</taxon>
        <taxon>Metazoa</taxon>
        <taxon>Chordata</taxon>
        <taxon>Craniata</taxon>
        <taxon>Vertebrata</taxon>
        <taxon>Euteleostomi</taxon>
        <taxon>Archelosauria</taxon>
        <taxon>Archosauria</taxon>
        <taxon>Dinosauria</taxon>
        <taxon>Saurischia</taxon>
        <taxon>Theropoda</taxon>
        <taxon>Coelurosauria</taxon>
        <taxon>Aves</taxon>
        <taxon>Neognathae</taxon>
        <taxon>Neoaves</taxon>
        <taxon>Columbimorphae</taxon>
        <taxon>Columbiformes</taxon>
        <taxon>Columbidae</taxon>
        <taxon>Patagioenas</taxon>
    </lineage>
</organism>
<accession>A0A1V4JP33</accession>
<dbReference type="EMBL" id="LSYS01006880">
    <property type="protein sequence ID" value="OPJ73959.1"/>
    <property type="molecule type" value="Genomic_DNA"/>
</dbReference>
<dbReference type="Proteomes" id="UP000190648">
    <property type="component" value="Unassembled WGS sequence"/>
</dbReference>
<evidence type="ECO:0000313" key="1">
    <source>
        <dbReference type="EMBL" id="OPJ73959.1"/>
    </source>
</evidence>
<protein>
    <submittedName>
        <fullName evidence="1">Uncharacterized protein</fullName>
    </submittedName>
</protein>